<dbReference type="PANTHER" id="PTHR43179">
    <property type="entry name" value="RHAMNOSYLTRANSFERASE WBBL"/>
    <property type="match status" value="1"/>
</dbReference>
<evidence type="ECO:0000313" key="6">
    <source>
        <dbReference type="EMBL" id="MFB9904761.1"/>
    </source>
</evidence>
<keyword evidence="7" id="KW-1185">Reference proteome</keyword>
<evidence type="ECO:0000259" key="5">
    <source>
        <dbReference type="Pfam" id="PF00535"/>
    </source>
</evidence>
<proteinExistence type="inferred from homology"/>
<reference evidence="6 7" key="1">
    <citation type="submission" date="2024-09" db="EMBL/GenBank/DDBJ databases">
        <authorList>
            <person name="Sun Q."/>
            <person name="Mori K."/>
        </authorList>
    </citation>
    <scope>NUCLEOTIDE SEQUENCE [LARGE SCALE GENOMIC DNA]</scope>
    <source>
        <strain evidence="6 7">TBRC 7907</strain>
    </source>
</reference>
<comment type="pathway">
    <text evidence="1">Cell wall biogenesis; cell wall polysaccharide biosynthesis.</text>
</comment>
<dbReference type="PANTHER" id="PTHR43179:SF12">
    <property type="entry name" value="GALACTOFURANOSYLTRANSFERASE GLFT2"/>
    <property type="match status" value="1"/>
</dbReference>
<comment type="similarity">
    <text evidence="2">Belongs to the glycosyltransferase 2 family.</text>
</comment>
<name>A0ABV5ZV42_9PSEU</name>
<accession>A0ABV5ZV42</accession>
<evidence type="ECO:0000313" key="7">
    <source>
        <dbReference type="Proteomes" id="UP001589693"/>
    </source>
</evidence>
<feature type="domain" description="Glycosyltransferase 2-like" evidence="5">
    <location>
        <begin position="4"/>
        <end position="159"/>
    </location>
</feature>
<evidence type="ECO:0000256" key="3">
    <source>
        <dbReference type="ARBA" id="ARBA00022676"/>
    </source>
</evidence>
<protein>
    <submittedName>
        <fullName evidence="6">Glycosyltransferase family 2 protein</fullName>
        <ecNumber evidence="6">2.4.-.-</ecNumber>
    </submittedName>
</protein>
<evidence type="ECO:0000256" key="4">
    <source>
        <dbReference type="ARBA" id="ARBA00022679"/>
    </source>
</evidence>
<evidence type="ECO:0000256" key="1">
    <source>
        <dbReference type="ARBA" id="ARBA00004776"/>
    </source>
</evidence>
<dbReference type="CDD" id="cd04186">
    <property type="entry name" value="GT_2_like_c"/>
    <property type="match status" value="1"/>
</dbReference>
<dbReference type="RefSeq" id="WP_377851968.1">
    <property type="nucleotide sequence ID" value="NZ_JBHLZU010000010.1"/>
</dbReference>
<keyword evidence="4 6" id="KW-0808">Transferase</keyword>
<dbReference type="Proteomes" id="UP001589693">
    <property type="component" value="Unassembled WGS sequence"/>
</dbReference>
<sequence length="301" mass="32837">MRSTVVVVTWRGREHIEACLSALRAQDRPHRILVVDNASDDGTAELLRDVDVLRLKQNLGYAGGIAAALPRVGTEFVAWLNDDAAPEPDWLGALEKALDDRPDAAAASSVLLTPAGTVQSTGVRLTADGHGADVNQETQEVFGFCGGAVLLRTEVLRAVGGVPADFFCYYEDTETAWRLRLDGHEIVPAPNARVLHQHGASTKPGSRSFHRWNERNRLLMLLRCAPAGVALTQLARFAAITALLPLRGSRPDAANFSVRLRLRVLGEVLVRLPRSLAARRRVEASRGARNAIWRKWAGQTP</sequence>
<keyword evidence="3 6" id="KW-0328">Glycosyltransferase</keyword>
<dbReference type="EC" id="2.4.-.-" evidence="6"/>
<dbReference type="SUPFAM" id="SSF53448">
    <property type="entry name" value="Nucleotide-diphospho-sugar transferases"/>
    <property type="match status" value="1"/>
</dbReference>
<dbReference type="InterPro" id="IPR029044">
    <property type="entry name" value="Nucleotide-diphossugar_trans"/>
</dbReference>
<comment type="caution">
    <text evidence="6">The sequence shown here is derived from an EMBL/GenBank/DDBJ whole genome shotgun (WGS) entry which is preliminary data.</text>
</comment>
<gene>
    <name evidence="6" type="ORF">ACFFQA_12540</name>
</gene>
<dbReference type="EMBL" id="JBHLZU010000010">
    <property type="protein sequence ID" value="MFB9904761.1"/>
    <property type="molecule type" value="Genomic_DNA"/>
</dbReference>
<dbReference type="Gene3D" id="3.90.550.10">
    <property type="entry name" value="Spore Coat Polysaccharide Biosynthesis Protein SpsA, Chain A"/>
    <property type="match status" value="1"/>
</dbReference>
<dbReference type="GO" id="GO:0016757">
    <property type="term" value="F:glycosyltransferase activity"/>
    <property type="evidence" value="ECO:0007669"/>
    <property type="project" value="UniProtKB-KW"/>
</dbReference>
<dbReference type="InterPro" id="IPR001173">
    <property type="entry name" value="Glyco_trans_2-like"/>
</dbReference>
<dbReference type="Pfam" id="PF00535">
    <property type="entry name" value="Glycos_transf_2"/>
    <property type="match status" value="1"/>
</dbReference>
<evidence type="ECO:0000256" key="2">
    <source>
        <dbReference type="ARBA" id="ARBA00006739"/>
    </source>
</evidence>
<organism evidence="6 7">
    <name type="scientific">Allokutzneria oryzae</name>
    <dbReference type="NCBI Taxonomy" id="1378989"/>
    <lineage>
        <taxon>Bacteria</taxon>
        <taxon>Bacillati</taxon>
        <taxon>Actinomycetota</taxon>
        <taxon>Actinomycetes</taxon>
        <taxon>Pseudonocardiales</taxon>
        <taxon>Pseudonocardiaceae</taxon>
        <taxon>Allokutzneria</taxon>
    </lineage>
</organism>